<dbReference type="OrthoDB" id="4314997at2759"/>
<dbReference type="Pfam" id="PF12511">
    <property type="entry name" value="DUF3716"/>
    <property type="match status" value="1"/>
</dbReference>
<reference evidence="1" key="1">
    <citation type="submission" date="2022-11" db="EMBL/GenBank/DDBJ databases">
        <authorList>
            <person name="Petersen C."/>
        </authorList>
    </citation>
    <scope>NUCLEOTIDE SEQUENCE</scope>
    <source>
        <strain evidence="1">IBT 20477</strain>
    </source>
</reference>
<dbReference type="InterPro" id="IPR022190">
    <property type="entry name" value="DUF3716"/>
</dbReference>
<sequence length="281" mass="30566">MDPESILGIPFSLPTLKTGDPVPEAGPWSKYIQRLPWSVAKEGELIKSVFLKFLIGQEKKREPVVRPTMGLQPERWNEDLGSNIQNVEALFIQMVGREASVRCDHCLVGRGIFALCVVVDEPGFPKCCGNCMYGGKGTKCTILQHGQTQPVSVPNAGVYGGVPTTGMQTSSAAAARLRADIAASLDRVITQLPQLSTLQERQATAVADHQSAAENASSALQAVESRVDRSLPVRYIDVVRIRNSIQAMTRTASRVKSTSEAVAFQQDGIKEDVEDLRARYA</sequence>
<dbReference type="Proteomes" id="UP001150942">
    <property type="component" value="Unassembled WGS sequence"/>
</dbReference>
<dbReference type="AlphaFoldDB" id="A0A9W9N4X0"/>
<reference evidence="1" key="2">
    <citation type="journal article" date="2023" name="IMA Fungus">
        <title>Comparative genomic study of the Penicillium genus elucidates a diverse pangenome and 15 lateral gene transfer events.</title>
        <authorList>
            <person name="Petersen C."/>
            <person name="Sorensen T."/>
            <person name="Nielsen M.R."/>
            <person name="Sondergaard T.E."/>
            <person name="Sorensen J.L."/>
            <person name="Fitzpatrick D.A."/>
            <person name="Frisvad J.C."/>
            <person name="Nielsen K.L."/>
        </authorList>
    </citation>
    <scope>NUCLEOTIDE SEQUENCE</scope>
    <source>
        <strain evidence="1">IBT 20477</strain>
    </source>
</reference>
<proteinExistence type="predicted"/>
<organism evidence="1 2">
    <name type="scientific">Penicillium cf. viridicatum</name>
    <dbReference type="NCBI Taxonomy" id="2972119"/>
    <lineage>
        <taxon>Eukaryota</taxon>
        <taxon>Fungi</taxon>
        <taxon>Dikarya</taxon>
        <taxon>Ascomycota</taxon>
        <taxon>Pezizomycotina</taxon>
        <taxon>Eurotiomycetes</taxon>
        <taxon>Eurotiomycetidae</taxon>
        <taxon>Eurotiales</taxon>
        <taxon>Aspergillaceae</taxon>
        <taxon>Penicillium</taxon>
    </lineage>
</organism>
<keyword evidence="2" id="KW-1185">Reference proteome</keyword>
<comment type="caution">
    <text evidence="1">The sequence shown here is derived from an EMBL/GenBank/DDBJ whole genome shotgun (WGS) entry which is preliminary data.</text>
</comment>
<evidence type="ECO:0000313" key="1">
    <source>
        <dbReference type="EMBL" id="KAJ5213210.1"/>
    </source>
</evidence>
<gene>
    <name evidence="1" type="ORF">N7449_000379</name>
</gene>
<dbReference type="EMBL" id="JAPQKQ010000001">
    <property type="protein sequence ID" value="KAJ5213210.1"/>
    <property type="molecule type" value="Genomic_DNA"/>
</dbReference>
<accession>A0A9W9N4X0</accession>
<evidence type="ECO:0000313" key="2">
    <source>
        <dbReference type="Proteomes" id="UP001150942"/>
    </source>
</evidence>
<name>A0A9W9N4X0_9EURO</name>
<protein>
    <submittedName>
        <fullName evidence="1">Uncharacterized protein</fullName>
    </submittedName>
</protein>